<protein>
    <submittedName>
        <fullName evidence="1">Dimethylarginine dimethylaminohydrolase family protein</fullName>
    </submittedName>
</protein>
<evidence type="ECO:0000313" key="1">
    <source>
        <dbReference type="EMBL" id="MEY8001749.1"/>
    </source>
</evidence>
<organism evidence="1 2">
    <name type="scientific">Clostridium moutaii</name>
    <dbReference type="NCBI Taxonomy" id="3240932"/>
    <lineage>
        <taxon>Bacteria</taxon>
        <taxon>Bacillati</taxon>
        <taxon>Bacillota</taxon>
        <taxon>Clostridia</taxon>
        <taxon>Eubacteriales</taxon>
        <taxon>Clostridiaceae</taxon>
        <taxon>Clostridium</taxon>
    </lineage>
</organism>
<evidence type="ECO:0000313" key="2">
    <source>
        <dbReference type="Proteomes" id="UP001564657"/>
    </source>
</evidence>
<dbReference type="Proteomes" id="UP001564657">
    <property type="component" value="Unassembled WGS sequence"/>
</dbReference>
<name>A0ABV4BSI5_9CLOT</name>
<proteinExistence type="predicted"/>
<keyword evidence="2" id="KW-1185">Reference proteome</keyword>
<dbReference type="Gene3D" id="3.75.10.10">
    <property type="entry name" value="L-arginine/glycine Amidinotransferase, Chain A"/>
    <property type="match status" value="1"/>
</dbReference>
<dbReference type="Pfam" id="PF19420">
    <property type="entry name" value="DDAH_eukar"/>
    <property type="match status" value="1"/>
</dbReference>
<sequence length="308" mass="35776">MINKVCIENEYGKLKKVVLGIVPTLYFPGSHEIEMEDESPWWKKFLTRFIYPILKRKKVPDFIVKKYQNELKNLNEVLTSHDIQVIHPEEVFCKNDETAGLGQMFSRDPVFCIGNHIIAGNLQIEMRRKELRGFSNILSDFQKFRASGNLNEDSFLEGGDIIVDYPYVYVGIGKYASNEKGLHWLKNQVEQEFKVIPVYLKNEGILHLDCCMTLIGEKQGIIHPNSLQYPLPYPLNTYNFIEVDDKTRSELGTNILMLDSKTIIVQKRHKGLQQKLRSRGFNIIPLDFTWHARLDGSFRCATCPIYRE</sequence>
<dbReference type="PANTHER" id="PTHR47271:SF2">
    <property type="entry name" value="ARGININE DEIMINASE"/>
    <property type="match status" value="1"/>
</dbReference>
<comment type="caution">
    <text evidence="1">The sequence shown here is derived from an EMBL/GenBank/DDBJ whole genome shotgun (WGS) entry which is preliminary data.</text>
</comment>
<reference evidence="1 2" key="1">
    <citation type="submission" date="2024-08" db="EMBL/GenBank/DDBJ databases">
        <title>Clostridium lapicellarii sp. nov., and Clostridium renhuaiense sp. nov., two species isolated from the mud in a fermentation cellar used for producing sauce-flavour Chinese liquors.</title>
        <authorList>
            <person name="Yang F."/>
            <person name="Wang H."/>
            <person name="Chen L.Q."/>
            <person name="Zhou N."/>
            <person name="Lu J.J."/>
            <person name="Pu X.X."/>
            <person name="Wan B."/>
            <person name="Wang L."/>
            <person name="Liu S.J."/>
        </authorList>
    </citation>
    <scope>NUCLEOTIDE SEQUENCE [LARGE SCALE GENOMIC DNA]</scope>
    <source>
        <strain evidence="1 2">MT-5</strain>
    </source>
</reference>
<dbReference type="PANTHER" id="PTHR47271">
    <property type="entry name" value="ARGININE DEIMINASE"/>
    <property type="match status" value="1"/>
</dbReference>
<dbReference type="EMBL" id="JBGEWD010000024">
    <property type="protein sequence ID" value="MEY8001749.1"/>
    <property type="molecule type" value="Genomic_DNA"/>
</dbReference>
<dbReference type="RefSeq" id="WP_369705642.1">
    <property type="nucleotide sequence ID" value="NZ_JBGEWD010000024.1"/>
</dbReference>
<gene>
    <name evidence="1" type="ORF">AB8U03_16400</name>
</gene>
<dbReference type="SUPFAM" id="SSF55909">
    <property type="entry name" value="Pentein"/>
    <property type="match status" value="1"/>
</dbReference>
<accession>A0ABV4BSI5</accession>